<organism evidence="1">
    <name type="scientific">Micrurus lemniscatus lemniscatus</name>
    <dbReference type="NCBI Taxonomy" id="129467"/>
    <lineage>
        <taxon>Eukaryota</taxon>
        <taxon>Metazoa</taxon>
        <taxon>Chordata</taxon>
        <taxon>Craniata</taxon>
        <taxon>Vertebrata</taxon>
        <taxon>Euteleostomi</taxon>
        <taxon>Lepidosauria</taxon>
        <taxon>Squamata</taxon>
        <taxon>Bifurcata</taxon>
        <taxon>Unidentata</taxon>
        <taxon>Episquamata</taxon>
        <taxon>Toxicofera</taxon>
        <taxon>Serpentes</taxon>
        <taxon>Colubroidea</taxon>
        <taxon>Elapidae</taxon>
        <taxon>Elapinae</taxon>
        <taxon>Micrurus</taxon>
    </lineage>
</organism>
<accession>A0A2D4HSU1</accession>
<name>A0A2D4HSU1_MICLE</name>
<dbReference type="EMBL" id="IACK01060476">
    <property type="protein sequence ID" value="LAA75035.1"/>
    <property type="molecule type" value="Transcribed_RNA"/>
</dbReference>
<reference evidence="1" key="1">
    <citation type="submission" date="2017-07" db="EMBL/GenBank/DDBJ databases">
        <authorList>
            <person name="Mikheyev A."/>
            <person name="Grau M."/>
        </authorList>
    </citation>
    <scope>NUCLEOTIDE SEQUENCE</scope>
    <source>
        <tissue evidence="1">Venom_gland</tissue>
    </source>
</reference>
<evidence type="ECO:0000313" key="1">
    <source>
        <dbReference type="EMBL" id="LAA75035.1"/>
    </source>
</evidence>
<protein>
    <submittedName>
        <fullName evidence="1">Uncharacterized protein</fullName>
    </submittedName>
</protein>
<reference evidence="1" key="2">
    <citation type="submission" date="2017-11" db="EMBL/GenBank/DDBJ databases">
        <title>Coralsnake Venomics: Analyses of Venom Gland Transcriptomes and Proteomes of Six Brazilian Taxa.</title>
        <authorList>
            <person name="Aird S.D."/>
            <person name="Jorge da Silva N."/>
            <person name="Qiu L."/>
            <person name="Villar-Briones A."/>
            <person name="Aparecida-Saddi V."/>
            <person name="Campos-Telles M.P."/>
            <person name="Grau M."/>
            <person name="Mikheyev A.S."/>
        </authorList>
    </citation>
    <scope>NUCLEOTIDE SEQUENCE</scope>
    <source>
        <tissue evidence="1">Venom_gland</tissue>
    </source>
</reference>
<dbReference type="AlphaFoldDB" id="A0A2D4HSU1"/>
<sequence>MSSNLVLPIQSQICPAEQASQRVIFLTSKKQLLASTSLQSDCKSRQEVARSQLPLLIRPRLDFLHQLISHKAWEPEYLAAMCSIPLKSVGINQFKSNTPPPFYTWIASKMC</sequence>
<proteinExistence type="predicted"/>